<gene>
    <name evidence="5" type="ordered locus">Amico_1120</name>
</gene>
<dbReference type="OrthoDB" id="1412at2"/>
<dbReference type="InterPro" id="IPR054613">
    <property type="entry name" value="Peptidase_S78_dom"/>
</dbReference>
<sequence>MPKLANRQEKERLKETSLYRECLIEESNIDESSRTVELSFSSEAIVIRKGWFSSWREVLGHDEDNVDLTRINEMGVLLWNHRSDVPIGAIESAWHDKNDRKCRAKVCFDDDEESEKIFRKVVNNTLKGVSVGYRVTNWEIVDEGGTSTCGRFTGPCEIARKWEPLEISIVSVPADATVGVGRSLDEEGDNAMPKPNERADVVERVSPEDIDRVTRDERVRTAEILAMGQRFEMDLSEHIRSGDSVEMVRKIVMDKLAEERKAVTPAVVTLDEKEKFRAAAQDALCIRGGVKFESDLAPGAKELRSFSLRELAREALARAGESTKGDMMEMIGRALTTSDLPVILGNTANLSLMEGWENEEETWPVWVDDTGVVSDFKIHTAARVGELSELDEIPEGGEYRYGERAETFEQYQVAKFGKLFAVTREAIVNDDIAALTDIPRQMGESARRKLGDIAYTALTSNPKMGDGKTLFHLDHGNLMTAATISFTNFETTIEALGLAIAAMKGQKDVGGKQSLNIRPTFFIAPVALEATARRFFAQEQSPMTITLDTGASVAMGNGANPYAKDYFTLVFDPRLDDASANAWYLAARKGKSVRMYFLNGVKAPYLEQRYGWSVDGTEYKVRIEAGAKAVDWRGLVKNPGA</sequence>
<dbReference type="HOGENOM" id="CLU_024622_2_0_0"/>
<dbReference type="RefSeq" id="WP_013048507.1">
    <property type="nucleotide sequence ID" value="NC_014011.1"/>
</dbReference>
<evidence type="ECO:0000256" key="3">
    <source>
        <dbReference type="ARBA" id="ARBA00022801"/>
    </source>
</evidence>
<proteinExistence type="predicted"/>
<feature type="domain" description="Prohead serine protease" evidence="4">
    <location>
        <begin position="77"/>
        <end position="177"/>
    </location>
</feature>
<name>D5EFB2_AMICL</name>
<dbReference type="EMBL" id="CP001997">
    <property type="protein sequence ID" value="ADE57244.1"/>
    <property type="molecule type" value="Genomic_DNA"/>
</dbReference>
<evidence type="ECO:0000259" key="4">
    <source>
        <dbReference type="Pfam" id="PF04586"/>
    </source>
</evidence>
<evidence type="ECO:0000256" key="2">
    <source>
        <dbReference type="ARBA" id="ARBA00022670"/>
    </source>
</evidence>
<protein>
    <submittedName>
        <fullName evidence="5">Peptidase U35 phage prohead HK97</fullName>
    </submittedName>
</protein>
<evidence type="ECO:0000256" key="1">
    <source>
        <dbReference type="ARBA" id="ARBA00022612"/>
    </source>
</evidence>
<reference evidence="5 6" key="1">
    <citation type="journal article" date="2010" name="Stand. Genomic Sci.">
        <title>Complete genome sequence of Aminobacterium colombiense type strain (ALA-1).</title>
        <authorList>
            <person name="Chertkov O."/>
            <person name="Sikorski J."/>
            <person name="Brambilla E."/>
            <person name="Lapidus A."/>
            <person name="Copeland A."/>
            <person name="Glavina Del Rio T."/>
            <person name="Nolan M."/>
            <person name="Lucas S."/>
            <person name="Tice H."/>
            <person name="Cheng J.F."/>
            <person name="Han C."/>
            <person name="Detter J.C."/>
            <person name="Bruce D."/>
            <person name="Tapia R."/>
            <person name="Goodwin L."/>
            <person name="Pitluck S."/>
            <person name="Liolios K."/>
            <person name="Ivanova N."/>
            <person name="Mavromatis K."/>
            <person name="Ovchinnikova G."/>
            <person name="Pati A."/>
            <person name="Chen A."/>
            <person name="Palaniappan K."/>
            <person name="Land M."/>
            <person name="Hauser L."/>
            <person name="Chang Y.J."/>
            <person name="Jeffries C.D."/>
            <person name="Spring S."/>
            <person name="Rohde M."/>
            <person name="Goker M."/>
            <person name="Bristow J."/>
            <person name="Eisen J.A."/>
            <person name="Markowitz V."/>
            <person name="Hugenholtz P."/>
            <person name="Kyrpides N.C."/>
            <person name="Klenk H.P."/>
        </authorList>
    </citation>
    <scope>NUCLEOTIDE SEQUENCE [LARGE SCALE GENOMIC DNA]</scope>
    <source>
        <strain evidence="6">DSM 12261 / ALA-1</strain>
    </source>
</reference>
<dbReference type="KEGG" id="aco:Amico_1120"/>
<accession>D5EFB2</accession>
<dbReference type="STRING" id="572547.Amico_1120"/>
<dbReference type="NCBIfam" id="NF045541">
    <property type="entry name" value="scaf_prot_MCP2"/>
    <property type="match status" value="1"/>
</dbReference>
<keyword evidence="1" id="KW-1188">Viral release from host cell</keyword>
<evidence type="ECO:0000313" key="5">
    <source>
        <dbReference type="EMBL" id="ADE57244.1"/>
    </source>
</evidence>
<evidence type="ECO:0000313" key="6">
    <source>
        <dbReference type="Proteomes" id="UP000002366"/>
    </source>
</evidence>
<dbReference type="GO" id="GO:0008233">
    <property type="term" value="F:peptidase activity"/>
    <property type="evidence" value="ECO:0007669"/>
    <property type="project" value="UniProtKB-KW"/>
</dbReference>
<dbReference type="Pfam" id="PF25209">
    <property type="entry name" value="Phage_capsid_4"/>
    <property type="match status" value="1"/>
</dbReference>
<dbReference type="Proteomes" id="UP000002366">
    <property type="component" value="Chromosome"/>
</dbReference>
<keyword evidence="6" id="KW-1185">Reference proteome</keyword>
<dbReference type="GO" id="GO:0006508">
    <property type="term" value="P:proteolysis"/>
    <property type="evidence" value="ECO:0007669"/>
    <property type="project" value="UniProtKB-KW"/>
</dbReference>
<dbReference type="eggNOG" id="COG0740">
    <property type="taxonomic scope" value="Bacteria"/>
</dbReference>
<dbReference type="eggNOG" id="COG4653">
    <property type="taxonomic scope" value="Bacteria"/>
</dbReference>
<keyword evidence="2" id="KW-0645">Protease</keyword>
<dbReference type="AlphaFoldDB" id="D5EFB2"/>
<dbReference type="Pfam" id="PF04586">
    <property type="entry name" value="Peptidase_S78"/>
    <property type="match status" value="1"/>
</dbReference>
<keyword evidence="3" id="KW-0378">Hydrolase</keyword>
<organism evidence="5 6">
    <name type="scientific">Aminobacterium colombiense (strain DSM 12261 / ALA-1)</name>
    <dbReference type="NCBI Taxonomy" id="572547"/>
    <lineage>
        <taxon>Bacteria</taxon>
        <taxon>Thermotogati</taxon>
        <taxon>Synergistota</taxon>
        <taxon>Synergistia</taxon>
        <taxon>Synergistales</taxon>
        <taxon>Aminobacteriaceae</taxon>
        <taxon>Aminobacterium</taxon>
    </lineage>
</organism>